<dbReference type="Pfam" id="PF00437">
    <property type="entry name" value="T2SSE"/>
    <property type="match status" value="1"/>
</dbReference>
<reference evidence="3 4" key="1">
    <citation type="submission" date="2013-09" db="EMBL/GenBank/DDBJ databases">
        <authorList>
            <person name="Durkin A.S."/>
            <person name="Haft D.R."/>
            <person name="McCorrison J."/>
            <person name="Torralba M."/>
            <person name="Gillis M."/>
            <person name="Haft D.H."/>
            <person name="Methe B."/>
            <person name="Sutton G."/>
            <person name="Nelson K.E."/>
        </authorList>
    </citation>
    <scope>NUCLEOTIDE SEQUENCE [LARGE SCALE GENOMIC DNA]</scope>
    <source>
        <strain evidence="3 4">BV3C16-1</strain>
    </source>
</reference>
<accession>U7URR2</accession>
<dbReference type="STRING" id="1111454.HMPREF1250_1946"/>
<dbReference type="PROSITE" id="PS00662">
    <property type="entry name" value="T2SP_E"/>
    <property type="match status" value="1"/>
</dbReference>
<dbReference type="GO" id="GO:0005524">
    <property type="term" value="F:ATP binding"/>
    <property type="evidence" value="ECO:0007669"/>
    <property type="project" value="InterPro"/>
</dbReference>
<dbReference type="PANTHER" id="PTHR30486">
    <property type="entry name" value="TWITCHING MOTILITY PROTEIN PILT"/>
    <property type="match status" value="1"/>
</dbReference>
<dbReference type="GO" id="GO:0016887">
    <property type="term" value="F:ATP hydrolysis activity"/>
    <property type="evidence" value="ECO:0007669"/>
    <property type="project" value="InterPro"/>
</dbReference>
<dbReference type="CDD" id="cd01131">
    <property type="entry name" value="PilT"/>
    <property type="match status" value="1"/>
</dbReference>
<evidence type="ECO:0000313" key="3">
    <source>
        <dbReference type="EMBL" id="ERT62025.1"/>
    </source>
</evidence>
<proteinExistence type="inferred from homology"/>
<dbReference type="Proteomes" id="UP000017090">
    <property type="component" value="Unassembled WGS sequence"/>
</dbReference>
<dbReference type="PATRIC" id="fig|1111454.3.peg.282"/>
<comment type="caution">
    <text evidence="3">The sequence shown here is derived from an EMBL/GenBank/DDBJ whole genome shotgun (WGS) entry which is preliminary data.</text>
</comment>
<name>U7URR2_9FIRM</name>
<dbReference type="Gene3D" id="3.40.50.300">
    <property type="entry name" value="P-loop containing nucleotide triphosphate hydrolases"/>
    <property type="match status" value="1"/>
</dbReference>
<dbReference type="OrthoDB" id="9808272at2"/>
<dbReference type="InterPro" id="IPR027417">
    <property type="entry name" value="P-loop_NTPase"/>
</dbReference>
<sequence>MRTKLIGSVQNDLGRQLNGIIEKAVSRKASDIHLQEGRDPLFRCGDLLEDAGGVTVEASLLQTWLDTLGPKAEETGFASAAYTWDRGIRCCVHISRELAGIHAVIRLLYPLADLPPDEDQPFLNDLGRLKDGLILLCGPTGSGKTTAIWRILSAVNEARKCHIITLEEPIEYVLQSKEALISQREFGRHFSSYEDGLKQSLRQDPDIILIGEIRDFLTMEAALHAAETGHLVLSTLHTRSAPQAISRVVGMSPAGRQADIRCRLALILQAVLAQQGKQEEEGYRIFCEILVVTPAVSQLIRSGKEYQLPAVMQTGAQFGMRTMAQALQRGRRL</sequence>
<gene>
    <name evidence="3" type="ORF">HMPREF1250_1946</name>
</gene>
<evidence type="ECO:0000256" key="1">
    <source>
        <dbReference type="ARBA" id="ARBA00006611"/>
    </source>
</evidence>
<dbReference type="EMBL" id="AWXA01000007">
    <property type="protein sequence ID" value="ERT62025.1"/>
    <property type="molecule type" value="Genomic_DNA"/>
</dbReference>
<dbReference type="eggNOG" id="COG2805">
    <property type="taxonomic scope" value="Bacteria"/>
</dbReference>
<dbReference type="RefSeq" id="WP_023052921.1">
    <property type="nucleotide sequence ID" value="NZ_AWXA01000007.1"/>
</dbReference>
<dbReference type="InterPro" id="IPR006321">
    <property type="entry name" value="PilT/PilU"/>
</dbReference>
<organism evidence="3 4">
    <name type="scientific">Megasphaera vaginalis</name>
    <name type="common">ex Srinivasan et al. 2021</name>
    <dbReference type="NCBI Taxonomy" id="1111454"/>
    <lineage>
        <taxon>Bacteria</taxon>
        <taxon>Bacillati</taxon>
        <taxon>Bacillota</taxon>
        <taxon>Negativicutes</taxon>
        <taxon>Veillonellales</taxon>
        <taxon>Veillonellaceae</taxon>
        <taxon>Megasphaera</taxon>
    </lineage>
</organism>
<keyword evidence="4" id="KW-1185">Reference proteome</keyword>
<dbReference type="AlphaFoldDB" id="U7URR2"/>
<evidence type="ECO:0000259" key="2">
    <source>
        <dbReference type="PROSITE" id="PS00662"/>
    </source>
</evidence>
<dbReference type="InterPro" id="IPR003593">
    <property type="entry name" value="AAA+_ATPase"/>
</dbReference>
<comment type="similarity">
    <text evidence="1">Belongs to the GSP E family.</text>
</comment>
<dbReference type="InterPro" id="IPR050921">
    <property type="entry name" value="T4SS_GSP_E_ATPase"/>
</dbReference>
<feature type="domain" description="Bacterial type II secretion system protein E" evidence="2">
    <location>
        <begin position="201"/>
        <end position="215"/>
    </location>
</feature>
<dbReference type="InterPro" id="IPR001482">
    <property type="entry name" value="T2SS/T4SS_dom"/>
</dbReference>
<dbReference type="SMART" id="SM00382">
    <property type="entry name" value="AAA"/>
    <property type="match status" value="1"/>
</dbReference>
<dbReference type="SUPFAM" id="SSF52540">
    <property type="entry name" value="P-loop containing nucleoside triphosphate hydrolases"/>
    <property type="match status" value="1"/>
</dbReference>
<evidence type="ECO:0000313" key="4">
    <source>
        <dbReference type="Proteomes" id="UP000017090"/>
    </source>
</evidence>
<protein>
    <submittedName>
        <fullName evidence="3">Twitching motility protein</fullName>
    </submittedName>
</protein>
<dbReference type="PANTHER" id="PTHR30486:SF6">
    <property type="entry name" value="TYPE IV PILUS RETRACTATION ATPASE PILT"/>
    <property type="match status" value="1"/>
</dbReference>
<dbReference type="Gene3D" id="3.30.450.90">
    <property type="match status" value="1"/>
</dbReference>